<keyword evidence="3" id="KW-0812">Transmembrane</keyword>
<name>A0ABW5Z6F9_9FLAO</name>
<feature type="transmembrane region" description="Helical" evidence="3">
    <location>
        <begin position="86"/>
        <end position="105"/>
    </location>
</feature>
<feature type="transmembrane region" description="Helical" evidence="3">
    <location>
        <begin position="439"/>
        <end position="456"/>
    </location>
</feature>
<feature type="transmembrane region" description="Helical" evidence="3">
    <location>
        <begin position="230"/>
        <end position="248"/>
    </location>
</feature>
<dbReference type="InterPro" id="IPR036259">
    <property type="entry name" value="MFS_trans_sf"/>
</dbReference>
<dbReference type="EMBL" id="JBHUOL010000010">
    <property type="protein sequence ID" value="MFD2907925.1"/>
    <property type="molecule type" value="Genomic_DNA"/>
</dbReference>
<keyword evidence="3" id="KW-1133">Transmembrane helix</keyword>
<feature type="transmembrane region" description="Helical" evidence="3">
    <location>
        <begin position="463"/>
        <end position="481"/>
    </location>
</feature>
<organism evidence="4 5">
    <name type="scientific">Flavobacterium ardleyense</name>
    <dbReference type="NCBI Taxonomy" id="2038737"/>
    <lineage>
        <taxon>Bacteria</taxon>
        <taxon>Pseudomonadati</taxon>
        <taxon>Bacteroidota</taxon>
        <taxon>Flavobacteriia</taxon>
        <taxon>Flavobacteriales</taxon>
        <taxon>Flavobacteriaceae</taxon>
        <taxon>Flavobacterium</taxon>
    </lineage>
</organism>
<feature type="transmembrane region" description="Helical" evidence="3">
    <location>
        <begin position="12"/>
        <end position="33"/>
    </location>
</feature>
<evidence type="ECO:0000256" key="1">
    <source>
        <dbReference type="ARBA" id="ARBA00004429"/>
    </source>
</evidence>
<feature type="transmembrane region" description="Helical" evidence="3">
    <location>
        <begin position="487"/>
        <end position="512"/>
    </location>
</feature>
<evidence type="ECO:0000313" key="5">
    <source>
        <dbReference type="Proteomes" id="UP001597549"/>
    </source>
</evidence>
<feature type="transmembrane region" description="Helical" evidence="3">
    <location>
        <begin position="111"/>
        <end position="138"/>
    </location>
</feature>
<feature type="transmembrane region" description="Helical" evidence="3">
    <location>
        <begin position="306"/>
        <end position="327"/>
    </location>
</feature>
<evidence type="ECO:0000313" key="4">
    <source>
        <dbReference type="EMBL" id="MFD2907925.1"/>
    </source>
</evidence>
<feature type="transmembrane region" description="Helical" evidence="3">
    <location>
        <begin position="53"/>
        <end position="74"/>
    </location>
</feature>
<dbReference type="RefSeq" id="WP_379804788.1">
    <property type="nucleotide sequence ID" value="NZ_JBHUOL010000010.1"/>
</dbReference>
<comment type="caution">
    <text evidence="4">The sequence shown here is derived from an EMBL/GenBank/DDBJ whole genome shotgun (WGS) entry which is preliminary data.</text>
</comment>
<sequence>MSASPIKTNYPALYTLITVFFFWGFIAAGNSIFIPFCKSYFSLDQFQSQLVDFAFYTAYYVGALLLFALGDLSGKDIVGKWGYKKSIVYGLLFSALGAGAMIIAVEASVYTGMLVGLFIVALGFSLQQTAANPFAILLGDPKTGASRVNLGGGINSFGTTIGPIVVALALFGTAESITDDQIKALELSKVVLLYICVGLLFVGAAGLFYFSKKVPSGVENEPMEKANKALRTLVVMTVLLAVMFTPVFQSYKSDAALKIEKLETEISSFEAAGKLLDQPLVDFNSTILTKQEEVRSLKEPLERSRMYWLSGALLVVVGGLMFSYTAARKKSEGWGAMQYPQLVLGMLAIFTYVGVEVAIGSNLGELLKLDEFGGLQSSEIAPYISMYWGSLMIGRWAGAISVFNLQGMKKTIALIVVPLIAFGVILGVNIISGKDMKPLYYYIVCVIVQIIAFFFSKDKPARTLIIFGAFGVTAMLIGLFTTGTTAIYAFLAGGLACSIMWPSIFSLSIIGLGKYTSQGSAFLVMMILGGGIIPPIQGKLSDIIGIHQSYIIAVVCFAYLTLFAVLVKGILKKQNIDVDAIEA</sequence>
<keyword evidence="5" id="KW-1185">Reference proteome</keyword>
<feature type="transmembrane region" description="Helical" evidence="3">
    <location>
        <begin position="191"/>
        <end position="210"/>
    </location>
</feature>
<proteinExistence type="predicted"/>
<feature type="transmembrane region" description="Helical" evidence="3">
    <location>
        <begin position="549"/>
        <end position="567"/>
    </location>
</feature>
<gene>
    <name evidence="4" type="ORF">ACFSX9_04175</name>
</gene>
<dbReference type="Proteomes" id="UP001597549">
    <property type="component" value="Unassembled WGS sequence"/>
</dbReference>
<feature type="transmembrane region" description="Helical" evidence="3">
    <location>
        <begin position="339"/>
        <end position="360"/>
    </location>
</feature>
<reference evidence="5" key="1">
    <citation type="journal article" date="2019" name="Int. J. Syst. Evol. Microbiol.">
        <title>The Global Catalogue of Microorganisms (GCM) 10K type strain sequencing project: providing services to taxonomists for standard genome sequencing and annotation.</title>
        <authorList>
            <consortium name="The Broad Institute Genomics Platform"/>
            <consortium name="The Broad Institute Genome Sequencing Center for Infectious Disease"/>
            <person name="Wu L."/>
            <person name="Ma J."/>
        </authorList>
    </citation>
    <scope>NUCLEOTIDE SEQUENCE [LARGE SCALE GENOMIC DNA]</scope>
    <source>
        <strain evidence="5">KCTC 52644</strain>
    </source>
</reference>
<evidence type="ECO:0000256" key="2">
    <source>
        <dbReference type="ARBA" id="ARBA00022475"/>
    </source>
</evidence>
<feature type="transmembrane region" description="Helical" evidence="3">
    <location>
        <begin position="380"/>
        <end position="405"/>
    </location>
</feature>
<evidence type="ECO:0000256" key="3">
    <source>
        <dbReference type="SAM" id="Phobius"/>
    </source>
</evidence>
<dbReference type="Gene3D" id="1.20.1250.20">
    <property type="entry name" value="MFS general substrate transporter like domains"/>
    <property type="match status" value="2"/>
</dbReference>
<dbReference type="PANTHER" id="PTHR43702">
    <property type="entry name" value="L-FUCOSE-PROTON SYMPORTER"/>
    <property type="match status" value="1"/>
</dbReference>
<feature type="transmembrane region" description="Helical" evidence="3">
    <location>
        <begin position="519"/>
        <end position="537"/>
    </location>
</feature>
<feature type="transmembrane region" description="Helical" evidence="3">
    <location>
        <begin position="150"/>
        <end position="171"/>
    </location>
</feature>
<accession>A0ABW5Z6F9</accession>
<feature type="transmembrane region" description="Helical" evidence="3">
    <location>
        <begin position="412"/>
        <end position="433"/>
    </location>
</feature>
<comment type="subcellular location">
    <subcellularLocation>
        <location evidence="1">Cell inner membrane</location>
        <topology evidence="1">Multi-pass membrane protein</topology>
    </subcellularLocation>
</comment>
<dbReference type="SUPFAM" id="SSF103473">
    <property type="entry name" value="MFS general substrate transporter"/>
    <property type="match status" value="2"/>
</dbReference>
<keyword evidence="3" id="KW-0472">Membrane</keyword>
<dbReference type="InterPro" id="IPR050375">
    <property type="entry name" value="MFS_TsgA-like"/>
</dbReference>
<keyword evidence="2" id="KW-1003">Cell membrane</keyword>
<protein>
    <submittedName>
        <fullName evidence="4">MFS transporter</fullName>
    </submittedName>
</protein>
<dbReference type="PANTHER" id="PTHR43702:SF3">
    <property type="entry name" value="PROTEIN TSGA"/>
    <property type="match status" value="1"/>
</dbReference>